<evidence type="ECO:0000256" key="1">
    <source>
        <dbReference type="SAM" id="MobiDB-lite"/>
    </source>
</evidence>
<protein>
    <submittedName>
        <fullName evidence="2">Uncharacterized protein</fullName>
    </submittedName>
</protein>
<reference evidence="2 3" key="1">
    <citation type="journal article" date="2019" name="Genome Biol. Evol.">
        <title>Nanopore Sequencing Significantly Improves Genome Assembly of the Protozoan Parasite Trypanosoma cruzi.</title>
        <authorList>
            <person name="Diaz-Viraque F."/>
            <person name="Pita S."/>
            <person name="Greif G."/>
            <person name="de Souza R.C.M."/>
            <person name="Iraola G."/>
            <person name="Robello C."/>
        </authorList>
    </citation>
    <scope>NUCLEOTIDE SEQUENCE [LARGE SCALE GENOMIC DNA]</scope>
    <source>
        <strain evidence="2 3">Berenice</strain>
    </source>
</reference>
<dbReference type="AlphaFoldDB" id="A0A7J6YFH8"/>
<comment type="caution">
    <text evidence="2">The sequence shown here is derived from an EMBL/GenBank/DDBJ whole genome shotgun (WGS) entry which is preliminary data.</text>
</comment>
<dbReference type="VEuPathDB" id="TriTrypDB:BCY84_13901"/>
<gene>
    <name evidence="2" type="ORF">ECC02_001220</name>
</gene>
<dbReference type="VEuPathDB" id="TriTrypDB:ECC02_001220"/>
<feature type="compositionally biased region" description="Low complexity" evidence="1">
    <location>
        <begin position="143"/>
        <end position="153"/>
    </location>
</feature>
<dbReference type="Proteomes" id="UP000583944">
    <property type="component" value="Unassembled WGS sequence"/>
</dbReference>
<dbReference type="EMBL" id="JABDHM010000006">
    <property type="protein sequence ID" value="KAF5225457.1"/>
    <property type="molecule type" value="Genomic_DNA"/>
</dbReference>
<sequence>MQSLSCSSFYMKMRQTYAPVASQRRPELMRASPPLTREAGINSMEIFGSPLEMMTPSPSFRGPSAEGHSSAGAIAEIQRKLTAIQRKNGKPQYQHQNDRKEEQQQKQQKQQQDASYSNALFDPEKGGNPIKGISTALEQEVDSLSPVLSSPSSRFSNENDFSKKQPSMPLSPPVPGHKGTGEDEMLTPQEMAFLRVVEFAVPVSVHAQLEPGATLVKLCDKVTVKLFPSHLVLIRPDGVAAVELVIEELCELNEDEGACALDCIVQARGTTRRRLIRVICTDAIARGALFKLLCARRTQLEDSGRLGERTCGSVGRS</sequence>
<evidence type="ECO:0000313" key="2">
    <source>
        <dbReference type="EMBL" id="KAF5225457.1"/>
    </source>
</evidence>
<proteinExistence type="predicted"/>
<name>A0A7J6YFH8_TRYCR</name>
<organism evidence="2 3">
    <name type="scientific">Trypanosoma cruzi</name>
    <dbReference type="NCBI Taxonomy" id="5693"/>
    <lineage>
        <taxon>Eukaryota</taxon>
        <taxon>Discoba</taxon>
        <taxon>Euglenozoa</taxon>
        <taxon>Kinetoplastea</taxon>
        <taxon>Metakinetoplastina</taxon>
        <taxon>Trypanosomatida</taxon>
        <taxon>Trypanosomatidae</taxon>
        <taxon>Trypanosoma</taxon>
        <taxon>Schizotrypanum</taxon>
    </lineage>
</organism>
<evidence type="ECO:0000313" key="3">
    <source>
        <dbReference type="Proteomes" id="UP000583944"/>
    </source>
</evidence>
<accession>A0A7J6YFH8</accession>
<feature type="region of interest" description="Disordered" evidence="1">
    <location>
        <begin position="87"/>
        <end position="177"/>
    </location>
</feature>